<sequence>MTPILGRVRAHLRDHFAGGWSEPDSASVTFLGTEPIEVLRFRRDGQDGRHALVHYVSLGCSRHPMVDPTEIVVDPHRGPRAEVTLCLRNPGEVSGIARSLAVLAAAPAVDGLVLGPDALIDLGSPLWSSPSQRVPFTAVLLGPSDIAECPLEPPREPVRFLSATPITATEAAWVRLKGAEAMREAWRTDGVDVLDPDRHAAQPN</sequence>
<name>A0A1X0YEX1_MYCSI</name>
<reference evidence="2 3" key="1">
    <citation type="submission" date="2017-03" db="EMBL/GenBank/DDBJ databases">
        <title>Genomic insights into Mycobacterium simiae human colonization.</title>
        <authorList>
            <person name="Steffani J.L."/>
            <person name="Brunck M.E."/>
            <person name="Cruz E."/>
            <person name="Montiel R."/>
            <person name="Barona F."/>
        </authorList>
    </citation>
    <scope>NUCLEOTIDE SEQUENCE [LARGE SCALE GENOMIC DNA]</scope>
    <source>
        <strain evidence="2 3">MsiGto</strain>
    </source>
</reference>
<evidence type="ECO:0000313" key="2">
    <source>
        <dbReference type="EMBL" id="ORJ63669.1"/>
    </source>
</evidence>
<dbReference type="RefSeq" id="WP_084948688.1">
    <property type="nucleotide sequence ID" value="NZ_MZZM01000007.1"/>
</dbReference>
<organism evidence="2 3">
    <name type="scientific">Mycobacterium simiae</name>
    <name type="common">Mycobacterium habana</name>
    <dbReference type="NCBI Taxonomy" id="1784"/>
    <lineage>
        <taxon>Bacteria</taxon>
        <taxon>Bacillati</taxon>
        <taxon>Actinomycetota</taxon>
        <taxon>Actinomycetes</taxon>
        <taxon>Mycobacteriales</taxon>
        <taxon>Mycobacteriaceae</taxon>
        <taxon>Mycobacterium</taxon>
        <taxon>Mycobacterium simiae complex</taxon>
    </lineage>
</organism>
<keyword evidence="3" id="KW-1185">Reference proteome</keyword>
<dbReference type="Proteomes" id="UP000193040">
    <property type="component" value="Unassembled WGS sequence"/>
</dbReference>
<evidence type="ECO:0000259" key="1">
    <source>
        <dbReference type="Pfam" id="PF05076"/>
    </source>
</evidence>
<dbReference type="Pfam" id="PF05076">
    <property type="entry name" value="SUFU"/>
    <property type="match status" value="1"/>
</dbReference>
<evidence type="ECO:0000313" key="3">
    <source>
        <dbReference type="Proteomes" id="UP000193040"/>
    </source>
</evidence>
<comment type="caution">
    <text evidence="2">The sequence shown here is derived from an EMBL/GenBank/DDBJ whole genome shotgun (WGS) entry which is preliminary data.</text>
</comment>
<dbReference type="AlphaFoldDB" id="A0A1X0YEX1"/>
<dbReference type="InterPro" id="IPR020941">
    <property type="entry name" value="SUFU-like_domain"/>
</dbReference>
<accession>A0A1X0YEX1</accession>
<feature type="domain" description="Suppressor of fused-like" evidence="1">
    <location>
        <begin position="32"/>
        <end position="198"/>
    </location>
</feature>
<gene>
    <name evidence="2" type="ORF">B5M45_05075</name>
</gene>
<dbReference type="EMBL" id="MZZM01000007">
    <property type="protein sequence ID" value="ORJ63669.1"/>
    <property type="molecule type" value="Genomic_DNA"/>
</dbReference>
<proteinExistence type="predicted"/>
<protein>
    <submittedName>
        <fullName evidence="2">Suppressor of fused protein (SUFU)</fullName>
    </submittedName>
</protein>
<dbReference type="STRING" id="1784.VC42_07470"/>